<dbReference type="Proteomes" id="UP000019149">
    <property type="component" value="Unassembled WGS sequence"/>
</dbReference>
<dbReference type="InterPro" id="IPR052669">
    <property type="entry name" value="SL1/TIF-IB_Component"/>
</dbReference>
<gene>
    <name evidence="2" type="ORF">EGR_05109</name>
</gene>
<dbReference type="OrthoDB" id="6272197at2759"/>
<dbReference type="PANTHER" id="PTHR32122:SF1">
    <property type="entry name" value="TATA BOX-BINDING PROTEIN-ASSOCIATED FACTOR RNA POLYMERASE I SUBUNIT A"/>
    <property type="match status" value="1"/>
</dbReference>
<organism evidence="2 3">
    <name type="scientific">Echinococcus granulosus</name>
    <name type="common">Hydatid tapeworm</name>
    <dbReference type="NCBI Taxonomy" id="6210"/>
    <lineage>
        <taxon>Eukaryota</taxon>
        <taxon>Metazoa</taxon>
        <taxon>Spiralia</taxon>
        <taxon>Lophotrochozoa</taxon>
        <taxon>Platyhelminthes</taxon>
        <taxon>Cestoda</taxon>
        <taxon>Eucestoda</taxon>
        <taxon>Cyclophyllidea</taxon>
        <taxon>Taeniidae</taxon>
        <taxon>Echinococcus</taxon>
        <taxon>Echinococcus granulosus group</taxon>
    </lineage>
</organism>
<name>W6UG89_ECHGR</name>
<evidence type="ECO:0000313" key="2">
    <source>
        <dbReference type="EMBL" id="EUB59948.1"/>
    </source>
</evidence>
<evidence type="ECO:0000313" key="3">
    <source>
        <dbReference type="Proteomes" id="UP000019149"/>
    </source>
</evidence>
<protein>
    <submittedName>
        <fullName evidence="2">Uncharacterized protein</fullName>
    </submittedName>
</protein>
<dbReference type="KEGG" id="egl:EGR_05109"/>
<feature type="region of interest" description="Disordered" evidence="1">
    <location>
        <begin position="822"/>
        <end position="867"/>
    </location>
</feature>
<accession>W6UG89</accession>
<dbReference type="AlphaFoldDB" id="W6UG89"/>
<proteinExistence type="predicted"/>
<dbReference type="CTD" id="36340824"/>
<comment type="caution">
    <text evidence="2">The sequence shown here is derived from an EMBL/GenBank/DDBJ whole genome shotgun (WGS) entry which is preliminary data.</text>
</comment>
<evidence type="ECO:0000256" key="1">
    <source>
        <dbReference type="SAM" id="MobiDB-lite"/>
    </source>
</evidence>
<reference evidence="2 3" key="1">
    <citation type="journal article" date="2013" name="Nat. Genet.">
        <title>The genome of the hydatid tapeworm Echinococcus granulosus.</title>
        <authorList>
            <person name="Zheng H."/>
            <person name="Zhang W."/>
            <person name="Zhang L."/>
            <person name="Zhang Z."/>
            <person name="Li J."/>
            <person name="Lu G."/>
            <person name="Zhu Y."/>
            <person name="Wang Y."/>
            <person name="Huang Y."/>
            <person name="Liu J."/>
            <person name="Kang H."/>
            <person name="Chen J."/>
            <person name="Wang L."/>
            <person name="Chen A."/>
            <person name="Yu S."/>
            <person name="Gao Z."/>
            <person name="Jin L."/>
            <person name="Gu W."/>
            <person name="Wang Z."/>
            <person name="Zhao L."/>
            <person name="Shi B."/>
            <person name="Wen H."/>
            <person name="Lin R."/>
            <person name="Jones M.K."/>
            <person name="Brejova B."/>
            <person name="Vinar T."/>
            <person name="Zhao G."/>
            <person name="McManus D.P."/>
            <person name="Chen Z."/>
            <person name="Zhou Y."/>
            <person name="Wang S."/>
        </authorList>
    </citation>
    <scope>NUCLEOTIDE SEQUENCE [LARGE SCALE GENOMIC DNA]</scope>
</reference>
<dbReference type="GeneID" id="36340824"/>
<dbReference type="EMBL" id="APAU02000036">
    <property type="protein sequence ID" value="EUB59948.1"/>
    <property type="molecule type" value="Genomic_DNA"/>
</dbReference>
<dbReference type="PANTHER" id="PTHR32122">
    <property type="entry name" value="TATA BOX-BINDING PROTEIN ASSOCIATED FACTOR RNA POLYMERASE I SUBUNIT A"/>
    <property type="match status" value="1"/>
</dbReference>
<sequence>MWVLLSRHKFTEAAELMVYAIHNYTLSPSWIWRATYQIFNCMKASISSEKFNKVLNQFHMTDENNRNLETLLSQMVGGNWKAAIHSRLDNNPSRRLQSTDRCREPESLHVQRLHRLYEGLAYFALWFLNRERPAGSKYLEKAEYRLSEVEALIEFGHIGDVFLLPLVQIHFDKDCAEDILPLLEKYASLQPHNPNTDRFLAEWYLYAAIGHTVLPRDPNEFRRIVTKSLTLHGVSIPPLLKHLVAFSLRLLPTPASSDSARGDGNWYFIIADICRASGFFTQALEIAFKLLDHPSWCKFDQPWLLLQTCVQKLGATSDFVSKMWTPRAATWKHYIFSHPDLSPEGVSANKLLKSVPLLEAEPGSTNPEELPQFKEFQQLHCQLKAAQQEALEELQACSPCGHLVLPIDLEESFIRRIYQEQLSRVLDGVYKPVNSSKFGIGRSSTTKLAHLISFGEDCALDIFSLNQRILPRSMSTDSVVREKSVLSEPSGRNSSNFDDEMEGALTIDPVVTQYVGKCSSNSNSSPSLKDLRSVLECCHVVENGQNSSDMDVLPEPASPEPLTAPTCSPPLLPCPSSPQPVIPFTPLATTQAMPGDNRRWNLFKLGQLKILVSSCGVQLSPESCAFAKGCLFWPKCSELWSDMSKSDIKIVHLEVRPEYLQPWGCEQLTEDEIFFSCLGAQLSSPQSPTILRLRVEASTGRVILAEVQTLDQLLQSNPEFRFKTHLADLVNVLSPLIRTPATSIVNLSRCATEIFHNTSLDFTSTSNPSSDRGATWRWVKRQPLDLSIPSGVDDDNLLIPAIDTGFSGAMESPSSQVTISVTPAIGKSPRKRPSPPDTPLKTNGNSSSSMMAQESLSNMRRSRRSKR</sequence>
<dbReference type="RefSeq" id="XP_024351144.1">
    <property type="nucleotide sequence ID" value="XM_024494358.1"/>
</dbReference>
<keyword evidence="3" id="KW-1185">Reference proteome</keyword>
<dbReference type="OMA" id="CATEIFH"/>